<evidence type="ECO:0000256" key="2">
    <source>
        <dbReference type="ARBA" id="ARBA00009772"/>
    </source>
</evidence>
<feature type="transmembrane region" description="Helical" evidence="7">
    <location>
        <begin position="211"/>
        <end position="231"/>
    </location>
</feature>
<evidence type="ECO:0000256" key="1">
    <source>
        <dbReference type="ARBA" id="ARBA00004651"/>
    </source>
</evidence>
<feature type="transmembrane region" description="Helical" evidence="7">
    <location>
        <begin position="79"/>
        <end position="99"/>
    </location>
</feature>
<evidence type="ECO:0000256" key="6">
    <source>
        <dbReference type="ARBA" id="ARBA00023136"/>
    </source>
</evidence>
<protein>
    <submittedName>
        <fullName evidence="8">Flagellar biosynthetic protein FliR</fullName>
    </submittedName>
</protein>
<feature type="transmembrane region" description="Helical" evidence="7">
    <location>
        <begin position="40"/>
        <end position="59"/>
    </location>
</feature>
<dbReference type="OrthoDB" id="9779817at2"/>
<keyword evidence="8" id="KW-0282">Flagellum</keyword>
<comment type="caution">
    <text evidence="8">The sequence shown here is derived from an EMBL/GenBank/DDBJ whole genome shotgun (WGS) entry which is preliminary data.</text>
</comment>
<dbReference type="PRINTS" id="PR00953">
    <property type="entry name" value="TYPE3IMRPROT"/>
</dbReference>
<dbReference type="Proteomes" id="UP000295301">
    <property type="component" value="Unassembled WGS sequence"/>
</dbReference>
<keyword evidence="5 7" id="KW-1133">Transmembrane helix</keyword>
<dbReference type="RefSeq" id="WP_133359070.1">
    <property type="nucleotide sequence ID" value="NZ_SMUV01000058.1"/>
</dbReference>
<gene>
    <name evidence="8" type="ORF">E1832_07255</name>
</gene>
<evidence type="ECO:0000256" key="7">
    <source>
        <dbReference type="SAM" id="Phobius"/>
    </source>
</evidence>
<dbReference type="PANTHER" id="PTHR30065">
    <property type="entry name" value="FLAGELLAR BIOSYNTHETIC PROTEIN FLIR"/>
    <property type="match status" value="1"/>
</dbReference>
<sequence>MGLDAYVAGLIFGYVLVVARIGGALMFLPGFGETQIPLRARLSFALVLCAALYPATPIAAVMPGTPVGMAQLLASEMTIGVWIGLVARVLLSAMDFAGYQVGQVSGLANAFGPSLGSFEGATLVATLLLIGSVAAIFATDAHHVILRGLMMSYAVFPPGPVMPGDLAEQIVRAGARSLYIGTAVAAPFFVMGVILNLGMGLANRMMPQLPVFFVGASLLIASGLLVLAVAIPSMMDYFISQFTDWFGLFRF</sequence>
<keyword evidence="9" id="KW-1185">Reference proteome</keyword>
<evidence type="ECO:0000313" key="8">
    <source>
        <dbReference type="EMBL" id="TDK50198.1"/>
    </source>
</evidence>
<evidence type="ECO:0000313" key="9">
    <source>
        <dbReference type="Proteomes" id="UP000295301"/>
    </source>
</evidence>
<evidence type="ECO:0000256" key="5">
    <source>
        <dbReference type="ARBA" id="ARBA00022989"/>
    </source>
</evidence>
<reference evidence="8 9" key="1">
    <citation type="submission" date="2019-03" db="EMBL/GenBank/DDBJ databases">
        <title>Ruegeria lutea sp. nov., a novel strain, isolated from marine sediment, the Masan Bay, South Korea.</title>
        <authorList>
            <person name="Kim J."/>
            <person name="Kim D.-Y."/>
            <person name="Lee S.-S."/>
        </authorList>
    </citation>
    <scope>NUCLEOTIDE SEQUENCE [LARGE SCALE GENOMIC DNA]</scope>
    <source>
        <strain evidence="8 9">318-1</strain>
    </source>
</reference>
<evidence type="ECO:0000256" key="3">
    <source>
        <dbReference type="ARBA" id="ARBA00022475"/>
    </source>
</evidence>
<proteinExistence type="inferred from homology"/>
<dbReference type="GO" id="GO:0006605">
    <property type="term" value="P:protein targeting"/>
    <property type="evidence" value="ECO:0007669"/>
    <property type="project" value="InterPro"/>
</dbReference>
<keyword evidence="3" id="KW-1003">Cell membrane</keyword>
<keyword evidence="8" id="KW-0966">Cell projection</keyword>
<comment type="subcellular location">
    <subcellularLocation>
        <location evidence="1">Cell membrane</location>
        <topology evidence="1">Multi-pass membrane protein</topology>
    </subcellularLocation>
</comment>
<keyword evidence="6 7" id="KW-0472">Membrane</keyword>
<organism evidence="8 9">
    <name type="scientific">Antarcticimicrobium luteum</name>
    <dbReference type="NCBI Taxonomy" id="2547397"/>
    <lineage>
        <taxon>Bacteria</taxon>
        <taxon>Pseudomonadati</taxon>
        <taxon>Pseudomonadota</taxon>
        <taxon>Alphaproteobacteria</taxon>
        <taxon>Rhodobacterales</taxon>
        <taxon>Paracoccaceae</taxon>
        <taxon>Antarcticimicrobium</taxon>
    </lineage>
</organism>
<feature type="transmembrane region" description="Helical" evidence="7">
    <location>
        <begin position="120"/>
        <end position="138"/>
    </location>
</feature>
<keyword evidence="8" id="KW-0969">Cilium</keyword>
<dbReference type="InterPro" id="IPR002010">
    <property type="entry name" value="T3SS_IM_R"/>
</dbReference>
<dbReference type="AlphaFoldDB" id="A0A4V3ASE3"/>
<dbReference type="Pfam" id="PF01311">
    <property type="entry name" value="Bac_export_1"/>
    <property type="match status" value="1"/>
</dbReference>
<evidence type="ECO:0000256" key="4">
    <source>
        <dbReference type="ARBA" id="ARBA00022692"/>
    </source>
</evidence>
<feature type="transmembrane region" description="Helical" evidence="7">
    <location>
        <begin position="178"/>
        <end position="199"/>
    </location>
</feature>
<dbReference type="GO" id="GO:0005886">
    <property type="term" value="C:plasma membrane"/>
    <property type="evidence" value="ECO:0007669"/>
    <property type="project" value="UniProtKB-SubCell"/>
</dbReference>
<comment type="similarity">
    <text evidence="2">Belongs to the FliR/MopE/SpaR family.</text>
</comment>
<keyword evidence="4 7" id="KW-0812">Transmembrane</keyword>
<dbReference type="EMBL" id="SMUV01000058">
    <property type="protein sequence ID" value="TDK50198.1"/>
    <property type="molecule type" value="Genomic_DNA"/>
</dbReference>
<feature type="transmembrane region" description="Helical" evidence="7">
    <location>
        <begin position="6"/>
        <end position="28"/>
    </location>
</feature>
<name>A0A4V3ASE3_9RHOB</name>
<accession>A0A4V3ASE3</accession>
<dbReference type="PANTHER" id="PTHR30065:SF8">
    <property type="entry name" value="FLAGELLAR BIOSYNTHETIC PROTEIN FLIR"/>
    <property type="match status" value="1"/>
</dbReference>